<keyword evidence="3" id="KW-1185">Reference proteome</keyword>
<reference evidence="2 3" key="1">
    <citation type="journal article" date="2016" name="Mol. Biol. Evol.">
        <title>Comparative Genomics of Early-Diverging Mushroom-Forming Fungi Provides Insights into the Origins of Lignocellulose Decay Capabilities.</title>
        <authorList>
            <person name="Nagy L.G."/>
            <person name="Riley R."/>
            <person name="Tritt A."/>
            <person name="Adam C."/>
            <person name="Daum C."/>
            <person name="Floudas D."/>
            <person name="Sun H."/>
            <person name="Yadav J.S."/>
            <person name="Pangilinan J."/>
            <person name="Larsson K.H."/>
            <person name="Matsuura K."/>
            <person name="Barry K."/>
            <person name="Labutti K."/>
            <person name="Kuo R."/>
            <person name="Ohm R.A."/>
            <person name="Bhattacharya S.S."/>
            <person name="Shirouzu T."/>
            <person name="Yoshinaga Y."/>
            <person name="Martin F.M."/>
            <person name="Grigoriev I.V."/>
            <person name="Hibbett D.S."/>
        </authorList>
    </citation>
    <scope>NUCLEOTIDE SEQUENCE [LARGE SCALE GENOMIC DNA]</scope>
    <source>
        <strain evidence="2 3">93-53</strain>
    </source>
</reference>
<feature type="compositionally biased region" description="Polar residues" evidence="1">
    <location>
        <begin position="319"/>
        <end position="338"/>
    </location>
</feature>
<dbReference type="OrthoDB" id="2804010at2759"/>
<sequence length="737" mass="79917">MQMKLSFNELEHPITHYFGRQQQSAKGKRKSHDVEACNEGLPRKEAKLKENDGSKRSSGFRPKGRNNQRDPVVSVYDAFGTEARTLAAAAMSSDRPLSAFKRSHDPKPANMGDLTIDLTCDEDQNICTSRNTPIESSSKASARSSLYSRTPVRRRASSRVAATTSLPTPPPTTAKGKPRIRSHRWSPDFEASEHAPHALSPEPFVLLPSPSSSAYDSSTHDAIAAHDDSAPSTFLRHSSPPLKSRCNGRSPEDHDKSLSLYAHRDADNIVNGRHQEDIARSKFIFSSPATPTPTSTNCLLPPPCLQSPRESPAAPRQATPRSTSSPILPSTFSQDATFVPSSQTQEILEGLYSDTIVRPPQTRGMTRSLHEDEIVPTSQSQERELANTHNIFTTRTFLSYRQVVLTSQAEEEELQIPTHHDIRIRSTTGDVAGSRKVGSPNDMPIDIATSVSRLNMTVPVDLPVPQERQSSHATPPVGVNDHMNDRISYSSEKNSNAGCAAKESTDLLLSRHAVDARTSSDELASQIRTCPPSIPMSVNESYDGETCDMDEMPTPLRQFRDMFGSGASLLPSQLLCGNDVSCTCDVSEPGQGRQIDKEEADSRTDSEMTSGSDVVYAGQGPPACNSGDSEAQAKATQVPNENVHLVSPDSEAPSNNVLVDDAARGRPAEAPAEQVSCYGLGTDDEHLALEPLPGDMILPSGYTSSSQGSSIPSTIVEDFLRTLDRSQIQSIPGSSQK</sequence>
<dbReference type="InParanoid" id="A0A165IC21"/>
<name>A0A165IC21_9APHY</name>
<accession>A0A165IC21</accession>
<evidence type="ECO:0000313" key="2">
    <source>
        <dbReference type="EMBL" id="KZT12873.1"/>
    </source>
</evidence>
<feature type="compositionally biased region" description="Low complexity" evidence="1">
    <location>
        <begin position="699"/>
        <end position="713"/>
    </location>
</feature>
<evidence type="ECO:0000313" key="3">
    <source>
        <dbReference type="Proteomes" id="UP000076871"/>
    </source>
</evidence>
<proteinExistence type="predicted"/>
<evidence type="ECO:0000256" key="1">
    <source>
        <dbReference type="SAM" id="MobiDB-lite"/>
    </source>
</evidence>
<feature type="compositionally biased region" description="Basic and acidic residues" evidence="1">
    <location>
        <begin position="41"/>
        <end position="55"/>
    </location>
</feature>
<feature type="region of interest" description="Disordered" evidence="1">
    <location>
        <begin position="19"/>
        <end position="73"/>
    </location>
</feature>
<gene>
    <name evidence="2" type="ORF">LAESUDRAFT_746318</name>
</gene>
<feature type="region of interest" description="Disordered" evidence="1">
    <location>
        <begin position="302"/>
        <end position="338"/>
    </location>
</feature>
<dbReference type="AlphaFoldDB" id="A0A165IC21"/>
<feature type="compositionally biased region" description="Low complexity" evidence="1">
    <location>
        <begin position="136"/>
        <end position="150"/>
    </location>
</feature>
<feature type="region of interest" description="Disordered" evidence="1">
    <location>
        <begin position="690"/>
        <end position="713"/>
    </location>
</feature>
<dbReference type="RefSeq" id="XP_040770383.1">
    <property type="nucleotide sequence ID" value="XM_040911414.1"/>
</dbReference>
<feature type="compositionally biased region" description="Basic and acidic residues" evidence="1">
    <location>
        <begin position="594"/>
        <end position="606"/>
    </location>
</feature>
<feature type="region of interest" description="Disordered" evidence="1">
    <location>
        <begin position="587"/>
        <end position="611"/>
    </location>
</feature>
<dbReference type="EMBL" id="KV427605">
    <property type="protein sequence ID" value="KZT12873.1"/>
    <property type="molecule type" value="Genomic_DNA"/>
</dbReference>
<protein>
    <submittedName>
        <fullName evidence="2">Uncharacterized protein</fullName>
    </submittedName>
</protein>
<feature type="region of interest" description="Disordered" evidence="1">
    <location>
        <begin position="227"/>
        <end position="255"/>
    </location>
</feature>
<feature type="region of interest" description="Disordered" evidence="1">
    <location>
        <begin position="129"/>
        <end position="181"/>
    </location>
</feature>
<dbReference type="Proteomes" id="UP000076871">
    <property type="component" value="Unassembled WGS sequence"/>
</dbReference>
<organism evidence="2 3">
    <name type="scientific">Laetiporus sulphureus 93-53</name>
    <dbReference type="NCBI Taxonomy" id="1314785"/>
    <lineage>
        <taxon>Eukaryota</taxon>
        <taxon>Fungi</taxon>
        <taxon>Dikarya</taxon>
        <taxon>Basidiomycota</taxon>
        <taxon>Agaricomycotina</taxon>
        <taxon>Agaricomycetes</taxon>
        <taxon>Polyporales</taxon>
        <taxon>Laetiporus</taxon>
    </lineage>
</organism>
<dbReference type="GeneID" id="63828442"/>
<feature type="region of interest" description="Disordered" evidence="1">
    <location>
        <begin position="90"/>
        <end position="111"/>
    </location>
</feature>